<dbReference type="Proteomes" id="UP001596380">
    <property type="component" value="Unassembled WGS sequence"/>
</dbReference>
<dbReference type="InterPro" id="IPR016181">
    <property type="entry name" value="Acyl_CoA_acyltransferase"/>
</dbReference>
<protein>
    <submittedName>
        <fullName evidence="4">GNAT family N-acetyltransferase</fullName>
        <ecNumber evidence="4">2.3.-.-</ecNumber>
    </submittedName>
</protein>
<comment type="caution">
    <text evidence="4">The sequence shown here is derived from an EMBL/GenBank/DDBJ whole genome shotgun (WGS) entry which is preliminary data.</text>
</comment>
<dbReference type="InterPro" id="IPR000182">
    <property type="entry name" value="GNAT_dom"/>
</dbReference>
<dbReference type="Gene3D" id="3.40.630.30">
    <property type="match status" value="1"/>
</dbReference>
<dbReference type="SUPFAM" id="SSF55729">
    <property type="entry name" value="Acyl-CoA N-acyltransferases (Nat)"/>
    <property type="match status" value="1"/>
</dbReference>
<keyword evidence="5" id="KW-1185">Reference proteome</keyword>
<accession>A0ABW2CJ97</accession>
<dbReference type="PANTHER" id="PTHR43877">
    <property type="entry name" value="AMINOALKYLPHOSPHONATE N-ACETYLTRANSFERASE-RELATED-RELATED"/>
    <property type="match status" value="1"/>
</dbReference>
<evidence type="ECO:0000256" key="2">
    <source>
        <dbReference type="ARBA" id="ARBA00023315"/>
    </source>
</evidence>
<keyword evidence="1 4" id="KW-0808">Transferase</keyword>
<dbReference type="RefSeq" id="WP_160819440.1">
    <property type="nucleotide sequence ID" value="NZ_JBHSXE010000001.1"/>
</dbReference>
<dbReference type="EC" id="2.3.-.-" evidence="4"/>
<dbReference type="CDD" id="cd04301">
    <property type="entry name" value="NAT_SF"/>
    <property type="match status" value="1"/>
</dbReference>
<reference evidence="5" key="1">
    <citation type="journal article" date="2019" name="Int. J. Syst. Evol. Microbiol.">
        <title>The Global Catalogue of Microorganisms (GCM) 10K type strain sequencing project: providing services to taxonomists for standard genome sequencing and annotation.</title>
        <authorList>
            <consortium name="The Broad Institute Genomics Platform"/>
            <consortium name="The Broad Institute Genome Sequencing Center for Infectious Disease"/>
            <person name="Wu L."/>
            <person name="Ma J."/>
        </authorList>
    </citation>
    <scope>NUCLEOTIDE SEQUENCE [LARGE SCALE GENOMIC DNA]</scope>
    <source>
        <strain evidence="5">JCM 3369</strain>
    </source>
</reference>
<dbReference type="GO" id="GO:0016746">
    <property type="term" value="F:acyltransferase activity"/>
    <property type="evidence" value="ECO:0007669"/>
    <property type="project" value="UniProtKB-KW"/>
</dbReference>
<proteinExistence type="predicted"/>
<dbReference type="InterPro" id="IPR050832">
    <property type="entry name" value="Bact_Acetyltransf"/>
</dbReference>
<dbReference type="EMBL" id="JBHSXS010000007">
    <property type="protein sequence ID" value="MFC6881040.1"/>
    <property type="molecule type" value="Genomic_DNA"/>
</dbReference>
<name>A0ABW2CJ97_9ACTN</name>
<organism evidence="4 5">
    <name type="scientific">Actinomadura yumaensis</name>
    <dbReference type="NCBI Taxonomy" id="111807"/>
    <lineage>
        <taxon>Bacteria</taxon>
        <taxon>Bacillati</taxon>
        <taxon>Actinomycetota</taxon>
        <taxon>Actinomycetes</taxon>
        <taxon>Streptosporangiales</taxon>
        <taxon>Thermomonosporaceae</taxon>
        <taxon>Actinomadura</taxon>
    </lineage>
</organism>
<evidence type="ECO:0000256" key="1">
    <source>
        <dbReference type="ARBA" id="ARBA00022679"/>
    </source>
</evidence>
<evidence type="ECO:0000259" key="3">
    <source>
        <dbReference type="PROSITE" id="PS51186"/>
    </source>
</evidence>
<sequence length="177" mass="19717">MMIIRSAGPEDAEAVEDARGRSWRAAYEGLLPRTMIEELTGPAAVERRRQWAAANPRGRTLLAEVSGAPAGMAAYGPERHPPEGPLIGRSRVELYSIYVAPDHWAAGVGRALMDRVVEECRKAGHDRLVLWVLTTNARARRFYDRAGFTEEGHRDYDMAGHIIPETRYERPLTPSAP</sequence>
<evidence type="ECO:0000313" key="5">
    <source>
        <dbReference type="Proteomes" id="UP001596380"/>
    </source>
</evidence>
<keyword evidence="2 4" id="KW-0012">Acyltransferase</keyword>
<gene>
    <name evidence="4" type="ORF">ACFQKB_14830</name>
</gene>
<evidence type="ECO:0000313" key="4">
    <source>
        <dbReference type="EMBL" id="MFC6881040.1"/>
    </source>
</evidence>
<dbReference type="Pfam" id="PF00583">
    <property type="entry name" value="Acetyltransf_1"/>
    <property type="match status" value="1"/>
</dbReference>
<dbReference type="PROSITE" id="PS51186">
    <property type="entry name" value="GNAT"/>
    <property type="match status" value="1"/>
</dbReference>
<feature type="domain" description="N-acetyltransferase" evidence="3">
    <location>
        <begin position="2"/>
        <end position="173"/>
    </location>
</feature>